<proteinExistence type="predicted"/>
<evidence type="ECO:0000313" key="2">
    <source>
        <dbReference type="EMBL" id="CAG2205334.1"/>
    </source>
</evidence>
<name>A0A8S3RFV1_MYTED</name>
<dbReference type="Proteomes" id="UP000683360">
    <property type="component" value="Unassembled WGS sequence"/>
</dbReference>
<sequence>MKGISYLKDASLSENRLWLKVDKYFFGLSDDIYICASYIPPVSSTHFENDFIMLDHELSTLSNRGKILVIGDLNSRTGELPDYIKNDSLQINNFDGSDLLPPDYAIDIENKRINQDKVLNTHGKNLFGSLLVLGATYKELQKDETKQYILRCFMYAIKGGDNEDDIKIGLQRIVPHIFGSHENCKDADWCSYHQNPEKFMYKSLPNGKPLKSEGLKVELNNLVTKMIGRSNSLNDLGSTQSNESFNQLVSVKAPKSR</sequence>
<accession>A0A8S3RFV1</accession>
<evidence type="ECO:0000259" key="1">
    <source>
        <dbReference type="Pfam" id="PF20700"/>
    </source>
</evidence>
<gene>
    <name evidence="2" type="ORF">MEDL_19830</name>
</gene>
<organism evidence="2 3">
    <name type="scientific">Mytilus edulis</name>
    <name type="common">Blue mussel</name>
    <dbReference type="NCBI Taxonomy" id="6550"/>
    <lineage>
        <taxon>Eukaryota</taxon>
        <taxon>Metazoa</taxon>
        <taxon>Spiralia</taxon>
        <taxon>Lophotrochozoa</taxon>
        <taxon>Mollusca</taxon>
        <taxon>Bivalvia</taxon>
        <taxon>Autobranchia</taxon>
        <taxon>Pteriomorphia</taxon>
        <taxon>Mytilida</taxon>
        <taxon>Mytiloidea</taxon>
        <taxon>Mytilidae</taxon>
        <taxon>Mytilinae</taxon>
        <taxon>Mytilus</taxon>
    </lineage>
</organism>
<keyword evidence="3" id="KW-1185">Reference proteome</keyword>
<comment type="caution">
    <text evidence="2">The sequence shown here is derived from an EMBL/GenBank/DDBJ whole genome shotgun (WGS) entry which is preliminary data.</text>
</comment>
<reference evidence="2" key="1">
    <citation type="submission" date="2021-03" db="EMBL/GenBank/DDBJ databases">
        <authorList>
            <person name="Bekaert M."/>
        </authorList>
    </citation>
    <scope>NUCLEOTIDE SEQUENCE</scope>
</reference>
<protein>
    <recommendedName>
        <fullName evidence="1">Mutator-like transposase domain-containing protein</fullName>
    </recommendedName>
</protein>
<dbReference type="OrthoDB" id="6124345at2759"/>
<dbReference type="Pfam" id="PF20700">
    <property type="entry name" value="Mutator"/>
    <property type="match status" value="1"/>
</dbReference>
<dbReference type="EMBL" id="CAJPWZ010001022">
    <property type="protein sequence ID" value="CAG2205334.1"/>
    <property type="molecule type" value="Genomic_DNA"/>
</dbReference>
<dbReference type="AlphaFoldDB" id="A0A8S3RFV1"/>
<evidence type="ECO:0000313" key="3">
    <source>
        <dbReference type="Proteomes" id="UP000683360"/>
    </source>
</evidence>
<feature type="domain" description="Mutator-like transposase" evidence="1">
    <location>
        <begin position="136"/>
        <end position="190"/>
    </location>
</feature>
<dbReference type="InterPro" id="IPR049012">
    <property type="entry name" value="Mutator_transp_dom"/>
</dbReference>